<gene>
    <name evidence="3" type="ORF">SAMN04488561_3094</name>
</gene>
<keyword evidence="1 3" id="KW-0378">Hydrolase</keyword>
<dbReference type="InterPro" id="IPR036380">
    <property type="entry name" value="Isochorismatase-like_sf"/>
</dbReference>
<evidence type="ECO:0000313" key="3">
    <source>
        <dbReference type="EMBL" id="SEE87305.1"/>
    </source>
</evidence>
<dbReference type="STRING" id="561176.SAMN04488561_3094"/>
<dbReference type="CDD" id="cd00431">
    <property type="entry name" value="cysteine_hydrolases"/>
    <property type="match status" value="1"/>
</dbReference>
<dbReference type="PANTHER" id="PTHR43540:SF6">
    <property type="entry name" value="ISOCHORISMATASE-LIKE DOMAIN-CONTAINING PROTEIN"/>
    <property type="match status" value="1"/>
</dbReference>
<evidence type="ECO:0000256" key="1">
    <source>
        <dbReference type="ARBA" id="ARBA00022801"/>
    </source>
</evidence>
<dbReference type="InterPro" id="IPR050272">
    <property type="entry name" value="Isochorismatase-like_hydrls"/>
</dbReference>
<feature type="domain" description="Isochorismatase-like" evidence="2">
    <location>
        <begin position="36"/>
        <end position="212"/>
    </location>
</feature>
<keyword evidence="4" id="KW-1185">Reference proteome</keyword>
<dbReference type="OrthoDB" id="9814140at2"/>
<protein>
    <submittedName>
        <fullName evidence="3">Ureidoacrylate peracid hydrolase</fullName>
    </submittedName>
</protein>
<evidence type="ECO:0000259" key="2">
    <source>
        <dbReference type="Pfam" id="PF00857"/>
    </source>
</evidence>
<dbReference type="SUPFAM" id="SSF52499">
    <property type="entry name" value="Isochorismatase-like hydrolases"/>
    <property type="match status" value="1"/>
</dbReference>
<dbReference type="EMBL" id="FNUC01000003">
    <property type="protein sequence ID" value="SEE87305.1"/>
    <property type="molecule type" value="Genomic_DNA"/>
</dbReference>
<dbReference type="Pfam" id="PF00857">
    <property type="entry name" value="Isochorismatase"/>
    <property type="match status" value="1"/>
</dbReference>
<name>A0A1H5MDD4_9ACTN</name>
<dbReference type="InterPro" id="IPR000868">
    <property type="entry name" value="Isochorismatase-like_dom"/>
</dbReference>
<sequence length="244" mass="27225">MTALRLSGRYYRLKPTIAEPLGHAEEELELGLDDTALLIVDVYGAGFDDEPADGLDGIYLVDPETKDMVRNRIRPVKDAARAIGLPTVYLTNYLSPGIDEGNEWRNMSLRVTGVDVLTDWQAPTPILEHSKVIAPDDGDVLIRKQYYSGFHETELDSALRNRGVRNLVVVGFDSRVCLGTTVVDALYRNYRVVVLRDCVSTFEWPETREGGWANFVAIRHIECNVGYTSTAEDFRAACATVEVP</sequence>
<dbReference type="AlphaFoldDB" id="A0A1H5MDD4"/>
<dbReference type="PANTHER" id="PTHR43540">
    <property type="entry name" value="PEROXYUREIDOACRYLATE/UREIDOACRYLATE AMIDOHYDROLASE-RELATED"/>
    <property type="match status" value="1"/>
</dbReference>
<evidence type="ECO:0000313" key="4">
    <source>
        <dbReference type="Proteomes" id="UP000181980"/>
    </source>
</evidence>
<reference evidence="4" key="1">
    <citation type="submission" date="2016-10" db="EMBL/GenBank/DDBJ databases">
        <authorList>
            <person name="Varghese N."/>
            <person name="Submissions S."/>
        </authorList>
    </citation>
    <scope>NUCLEOTIDE SEQUENCE [LARGE SCALE GENOMIC DNA]</scope>
    <source>
        <strain evidence="4">DSM 45237</strain>
    </source>
</reference>
<dbReference type="Proteomes" id="UP000181980">
    <property type="component" value="Unassembled WGS sequence"/>
</dbReference>
<dbReference type="Gene3D" id="3.40.50.850">
    <property type="entry name" value="Isochorismatase-like"/>
    <property type="match status" value="1"/>
</dbReference>
<organism evidence="3 4">
    <name type="scientific">Jiangella alba</name>
    <dbReference type="NCBI Taxonomy" id="561176"/>
    <lineage>
        <taxon>Bacteria</taxon>
        <taxon>Bacillati</taxon>
        <taxon>Actinomycetota</taxon>
        <taxon>Actinomycetes</taxon>
        <taxon>Jiangellales</taxon>
        <taxon>Jiangellaceae</taxon>
        <taxon>Jiangella</taxon>
    </lineage>
</organism>
<accession>A0A1H5MDD4</accession>
<proteinExistence type="predicted"/>
<dbReference type="GO" id="GO:0016787">
    <property type="term" value="F:hydrolase activity"/>
    <property type="evidence" value="ECO:0007669"/>
    <property type="project" value="UniProtKB-KW"/>
</dbReference>
<dbReference type="RefSeq" id="WP_069111825.1">
    <property type="nucleotide sequence ID" value="NZ_FNUC01000003.1"/>
</dbReference>